<evidence type="ECO:0000256" key="1">
    <source>
        <dbReference type="SAM" id="MobiDB-lite"/>
    </source>
</evidence>
<evidence type="ECO:0000313" key="3">
    <source>
        <dbReference type="Proteomes" id="UP000886523"/>
    </source>
</evidence>
<protein>
    <submittedName>
        <fullName evidence="2">Uncharacterized protein</fullName>
    </submittedName>
</protein>
<sequence>MSTPFFIALSPTLLWFVLTFGHLYVPYILPVNGICDFRRSRPSGCTAFHWNLAWLNLDLPTSEAPISKINLTPLDISPDPSSHFRRHAVEPSDTPLAMSSI</sequence>
<comment type="caution">
    <text evidence="2">The sequence shown here is derived from an EMBL/GenBank/DDBJ whole genome shotgun (WGS) entry which is preliminary data.</text>
</comment>
<accession>A0A9P6AKV1</accession>
<keyword evidence="3" id="KW-1185">Reference proteome</keyword>
<reference evidence="2" key="1">
    <citation type="journal article" date="2020" name="Nat. Commun.">
        <title>Large-scale genome sequencing of mycorrhizal fungi provides insights into the early evolution of symbiotic traits.</title>
        <authorList>
            <person name="Miyauchi S."/>
            <person name="Kiss E."/>
            <person name="Kuo A."/>
            <person name="Drula E."/>
            <person name="Kohler A."/>
            <person name="Sanchez-Garcia M."/>
            <person name="Morin E."/>
            <person name="Andreopoulos B."/>
            <person name="Barry K.W."/>
            <person name="Bonito G."/>
            <person name="Buee M."/>
            <person name="Carver A."/>
            <person name="Chen C."/>
            <person name="Cichocki N."/>
            <person name="Clum A."/>
            <person name="Culley D."/>
            <person name="Crous P.W."/>
            <person name="Fauchery L."/>
            <person name="Girlanda M."/>
            <person name="Hayes R.D."/>
            <person name="Keri Z."/>
            <person name="LaButti K."/>
            <person name="Lipzen A."/>
            <person name="Lombard V."/>
            <person name="Magnuson J."/>
            <person name="Maillard F."/>
            <person name="Murat C."/>
            <person name="Nolan M."/>
            <person name="Ohm R.A."/>
            <person name="Pangilinan J."/>
            <person name="Pereira M.F."/>
            <person name="Perotto S."/>
            <person name="Peter M."/>
            <person name="Pfister S."/>
            <person name="Riley R."/>
            <person name="Sitrit Y."/>
            <person name="Stielow J.B."/>
            <person name="Szollosi G."/>
            <person name="Zifcakova L."/>
            <person name="Stursova M."/>
            <person name="Spatafora J.W."/>
            <person name="Tedersoo L."/>
            <person name="Vaario L.M."/>
            <person name="Yamada A."/>
            <person name="Yan M."/>
            <person name="Wang P."/>
            <person name="Xu J."/>
            <person name="Bruns T."/>
            <person name="Baldrian P."/>
            <person name="Vilgalys R."/>
            <person name="Dunand C."/>
            <person name="Henrissat B."/>
            <person name="Grigoriev I.V."/>
            <person name="Hibbett D."/>
            <person name="Nagy L.G."/>
            <person name="Martin F.M."/>
        </authorList>
    </citation>
    <scope>NUCLEOTIDE SEQUENCE</scope>
    <source>
        <strain evidence="2">UP504</strain>
    </source>
</reference>
<name>A0A9P6AKV1_9AGAM</name>
<organism evidence="2 3">
    <name type="scientific">Hydnum rufescens UP504</name>
    <dbReference type="NCBI Taxonomy" id="1448309"/>
    <lineage>
        <taxon>Eukaryota</taxon>
        <taxon>Fungi</taxon>
        <taxon>Dikarya</taxon>
        <taxon>Basidiomycota</taxon>
        <taxon>Agaricomycotina</taxon>
        <taxon>Agaricomycetes</taxon>
        <taxon>Cantharellales</taxon>
        <taxon>Hydnaceae</taxon>
        <taxon>Hydnum</taxon>
    </lineage>
</organism>
<proteinExistence type="predicted"/>
<evidence type="ECO:0000313" key="2">
    <source>
        <dbReference type="EMBL" id="KAF9507437.1"/>
    </source>
</evidence>
<dbReference type="EMBL" id="MU129081">
    <property type="protein sequence ID" value="KAF9507437.1"/>
    <property type="molecule type" value="Genomic_DNA"/>
</dbReference>
<gene>
    <name evidence="2" type="ORF">BS47DRAFT_1351609</name>
</gene>
<dbReference type="AlphaFoldDB" id="A0A9P6AKV1"/>
<feature type="region of interest" description="Disordered" evidence="1">
    <location>
        <begin position="81"/>
        <end position="101"/>
    </location>
</feature>
<dbReference type="Proteomes" id="UP000886523">
    <property type="component" value="Unassembled WGS sequence"/>
</dbReference>